<dbReference type="AlphaFoldDB" id="A0A9P5SR16"/>
<accession>A0A9P5SR16</accession>
<name>A0A9P5SR16_9FUNG</name>
<feature type="domain" description="Neprosin PEP catalytic" evidence="2">
    <location>
        <begin position="119"/>
        <end position="393"/>
    </location>
</feature>
<reference evidence="3" key="1">
    <citation type="journal article" date="2020" name="Fungal Divers.">
        <title>Resolving the Mortierellaceae phylogeny through synthesis of multi-gene phylogenetics and phylogenomics.</title>
        <authorList>
            <person name="Vandepol N."/>
            <person name="Liber J."/>
            <person name="Desiro A."/>
            <person name="Na H."/>
            <person name="Kennedy M."/>
            <person name="Barry K."/>
            <person name="Grigoriev I.V."/>
            <person name="Miller A.N."/>
            <person name="O'Donnell K."/>
            <person name="Stajich J.E."/>
            <person name="Bonito G."/>
        </authorList>
    </citation>
    <scope>NUCLEOTIDE SEQUENCE</scope>
    <source>
        <strain evidence="3">NVP1</strain>
    </source>
</reference>
<dbReference type="InterPro" id="IPR004314">
    <property type="entry name" value="Neprosin"/>
</dbReference>
<evidence type="ECO:0000313" key="4">
    <source>
        <dbReference type="Proteomes" id="UP000696485"/>
    </source>
</evidence>
<keyword evidence="4" id="KW-1185">Reference proteome</keyword>
<dbReference type="PANTHER" id="PTHR31589">
    <property type="entry name" value="PROTEIN, PUTATIVE (DUF239)-RELATED-RELATED"/>
    <property type="match status" value="1"/>
</dbReference>
<protein>
    <recommendedName>
        <fullName evidence="2">Neprosin PEP catalytic domain-containing protein</fullName>
    </recommendedName>
</protein>
<comment type="caution">
    <text evidence="3">The sequence shown here is derived from an EMBL/GenBank/DDBJ whole genome shotgun (WGS) entry which is preliminary data.</text>
</comment>
<feature type="region of interest" description="Disordered" evidence="1">
    <location>
        <begin position="1"/>
        <end position="87"/>
    </location>
</feature>
<feature type="compositionally biased region" description="Polar residues" evidence="1">
    <location>
        <begin position="1"/>
        <end position="28"/>
    </location>
</feature>
<evidence type="ECO:0000256" key="1">
    <source>
        <dbReference type="SAM" id="MobiDB-lite"/>
    </source>
</evidence>
<dbReference type="PROSITE" id="PS52045">
    <property type="entry name" value="NEPROSIN_PEP_CD"/>
    <property type="match status" value="1"/>
</dbReference>
<dbReference type="InterPro" id="IPR053168">
    <property type="entry name" value="Glutamic_endopeptidase"/>
</dbReference>
<dbReference type="Pfam" id="PF03080">
    <property type="entry name" value="Neprosin"/>
    <property type="match status" value="1"/>
</dbReference>
<evidence type="ECO:0000259" key="2">
    <source>
        <dbReference type="PROSITE" id="PS52045"/>
    </source>
</evidence>
<gene>
    <name evidence="3" type="ORF">BG006_008587</name>
</gene>
<dbReference type="EMBL" id="JAAAUY010000059">
    <property type="protein sequence ID" value="KAF9336460.1"/>
    <property type="molecule type" value="Genomic_DNA"/>
</dbReference>
<organism evidence="3 4">
    <name type="scientific">Podila minutissima</name>
    <dbReference type="NCBI Taxonomy" id="64525"/>
    <lineage>
        <taxon>Eukaryota</taxon>
        <taxon>Fungi</taxon>
        <taxon>Fungi incertae sedis</taxon>
        <taxon>Mucoromycota</taxon>
        <taxon>Mortierellomycotina</taxon>
        <taxon>Mortierellomycetes</taxon>
        <taxon>Mortierellales</taxon>
        <taxon>Mortierellaceae</taxon>
        <taxon>Podila</taxon>
    </lineage>
</organism>
<dbReference type="Proteomes" id="UP000696485">
    <property type="component" value="Unassembled WGS sequence"/>
</dbReference>
<evidence type="ECO:0000313" key="3">
    <source>
        <dbReference type="EMBL" id="KAF9336460.1"/>
    </source>
</evidence>
<proteinExistence type="predicted"/>
<dbReference type="PANTHER" id="PTHR31589:SF110">
    <property type="entry name" value="PROTEIN, PUTATIVE (DUF239)-RELATED"/>
    <property type="match status" value="1"/>
</dbReference>
<sequence length="393" mass="43784">MSSRDISHQSQLLSSNGEVVATTESQDGQVYDWIKPESQVESGIAQPPPPLEGKVRQQTTGAQMETGPAPKSELESDETLLGPAGTVPMLRKKPALAHFRFSQTMSKTGPPDASGRIAVFASAPEKHWYASSAQYVRNYGGGGHFSCWNPVVETANDFSLLQVAIINQNGAYDANVARIDYRQSVEAGWIHYPARFGDKVPHLFTFYTTVGYEKYGDYVQSWNTDYKGWVQTDRTITPGIRFKPFNVSGGDQYKLWIEYQLFDGNWWLWVKDRWIGYYPASLFSAGHVATKTLSDHADQINFYGEIFDSNEVRGVTTTDMGSGKFPETGWQHSGFITNMVYQPTPSAESKAKARYDGSAGLFMDDTARYQIEAHFDNKDTWASFCWVGGPGSG</sequence>